<dbReference type="Proteomes" id="UP000000546">
    <property type="component" value="Chromosome"/>
</dbReference>
<dbReference type="InterPro" id="IPR025395">
    <property type="entry name" value="Phage_tail_terminator-like"/>
</dbReference>
<organism evidence="1 2">
    <name type="scientific">Psychrobacter arcticus (strain DSM 17307 / VKM B-2377 / 273-4)</name>
    <dbReference type="NCBI Taxonomy" id="259536"/>
    <lineage>
        <taxon>Bacteria</taxon>
        <taxon>Pseudomonadati</taxon>
        <taxon>Pseudomonadota</taxon>
        <taxon>Gammaproteobacteria</taxon>
        <taxon>Moraxellales</taxon>
        <taxon>Moraxellaceae</taxon>
        <taxon>Psychrobacter</taxon>
    </lineage>
</organism>
<gene>
    <name evidence="1" type="ordered locus">Psyc_1580</name>
</gene>
<dbReference type="DNASU" id="3515545"/>
<name>Q4FRD0_PSYA2</name>
<dbReference type="Pfam" id="PF13554">
    <property type="entry name" value="Phage_tail_terminator_5"/>
    <property type="match status" value="1"/>
</dbReference>
<evidence type="ECO:0000313" key="2">
    <source>
        <dbReference type="Proteomes" id="UP000000546"/>
    </source>
</evidence>
<dbReference type="Gene3D" id="3.30.2000.20">
    <property type="match status" value="1"/>
</dbReference>
<dbReference type="HOGENOM" id="CLU_2131415_0_0_6"/>
<keyword evidence="2" id="KW-1185">Reference proteome</keyword>
<dbReference type="AlphaFoldDB" id="Q4FRD0"/>
<dbReference type="KEGG" id="par:Psyc_1580"/>
<proteinExistence type="predicted"/>
<reference evidence="1 2" key="1">
    <citation type="journal article" date="2010" name="Appl. Environ. Microbiol.">
        <title>The genome sequence of Psychrobacter arcticus 273-4, a psychroactive Siberian permafrost bacterium, reveals mechanisms for adaptation to low-temperature growth.</title>
        <authorList>
            <person name="Ayala-del-Rio H.L."/>
            <person name="Chain P.S."/>
            <person name="Grzymski J.J."/>
            <person name="Ponder M.A."/>
            <person name="Ivanova N."/>
            <person name="Bergholz P.W."/>
            <person name="Di Bartolo G."/>
            <person name="Hauser L."/>
            <person name="Land M."/>
            <person name="Bakermans C."/>
            <person name="Rodrigues D."/>
            <person name="Klappenbach J."/>
            <person name="Zarka D."/>
            <person name="Larimer F."/>
            <person name="Richardson P."/>
            <person name="Murray A."/>
            <person name="Thomashow M."/>
            <person name="Tiedje J.M."/>
        </authorList>
    </citation>
    <scope>NUCLEOTIDE SEQUENCE [LARGE SCALE GENOMIC DNA]</scope>
    <source>
        <strain evidence="2">DSM 17307 / VKM B-2377 / 273-4</strain>
    </source>
</reference>
<accession>Q4FRD0</accession>
<dbReference type="EMBL" id="CP000082">
    <property type="protein sequence ID" value="AAZ19428.1"/>
    <property type="molecule type" value="Genomic_DNA"/>
</dbReference>
<protein>
    <submittedName>
        <fullName evidence="1">Uncharacterized protein</fullName>
    </submittedName>
</protein>
<sequence>MPRDAKSDLEILFLPLFQLKLLHHRSGDLENRGHLRDIEQACILQITLFVPIGTNISVIDAKADAIRAKFGTEQSHTVDGHNVLIRSSHKEPAMPDSDGKWYMQPISIEYQII</sequence>
<evidence type="ECO:0000313" key="1">
    <source>
        <dbReference type="EMBL" id="AAZ19428.1"/>
    </source>
</evidence>